<gene>
    <name evidence="7" type="ORF">IZ6_22040</name>
</gene>
<dbReference type="InterPro" id="IPR011527">
    <property type="entry name" value="ABC1_TM_dom"/>
</dbReference>
<evidence type="ECO:0000256" key="3">
    <source>
        <dbReference type="ARBA" id="ARBA00022989"/>
    </source>
</evidence>
<proteinExistence type="predicted"/>
<keyword evidence="2 5" id="KW-0812">Transmembrane</keyword>
<accession>A0A6S6QQZ6</accession>
<evidence type="ECO:0000256" key="2">
    <source>
        <dbReference type="ARBA" id="ARBA00022692"/>
    </source>
</evidence>
<dbReference type="RefSeq" id="WP_222875114.1">
    <property type="nucleotide sequence ID" value="NZ_AP023361.1"/>
</dbReference>
<dbReference type="PROSITE" id="PS50929">
    <property type="entry name" value="ABC_TM1F"/>
    <property type="match status" value="1"/>
</dbReference>
<dbReference type="PANTHER" id="PTHR24221">
    <property type="entry name" value="ATP-BINDING CASSETTE SUB-FAMILY B"/>
    <property type="match status" value="1"/>
</dbReference>
<feature type="transmembrane region" description="Helical" evidence="5">
    <location>
        <begin position="238"/>
        <end position="258"/>
    </location>
</feature>
<dbReference type="PANTHER" id="PTHR24221:SF654">
    <property type="entry name" value="ATP-BINDING CASSETTE SUB-FAMILY B MEMBER 6"/>
    <property type="match status" value="1"/>
</dbReference>
<keyword evidence="3 5" id="KW-1133">Transmembrane helix</keyword>
<feature type="transmembrane region" description="Helical" evidence="5">
    <location>
        <begin position="128"/>
        <end position="148"/>
    </location>
</feature>
<dbReference type="SUPFAM" id="SSF90123">
    <property type="entry name" value="ABC transporter transmembrane region"/>
    <property type="match status" value="1"/>
</dbReference>
<protein>
    <submittedName>
        <fullName evidence="7">Multidrug ABC transporter permease</fullName>
    </submittedName>
</protein>
<evidence type="ECO:0000313" key="7">
    <source>
        <dbReference type="EMBL" id="BCJ91469.1"/>
    </source>
</evidence>
<feature type="transmembrane region" description="Helical" evidence="5">
    <location>
        <begin position="264"/>
        <end position="283"/>
    </location>
</feature>
<feature type="transmembrane region" description="Helical" evidence="5">
    <location>
        <begin position="154"/>
        <end position="175"/>
    </location>
</feature>
<name>A0A6S6QQZ6_9HYPH</name>
<evidence type="ECO:0000313" key="8">
    <source>
        <dbReference type="Proteomes" id="UP000515317"/>
    </source>
</evidence>
<keyword evidence="4 5" id="KW-0472">Membrane</keyword>
<dbReference type="GO" id="GO:0034040">
    <property type="term" value="F:ATPase-coupled lipid transmembrane transporter activity"/>
    <property type="evidence" value="ECO:0007669"/>
    <property type="project" value="TreeGrafter"/>
</dbReference>
<dbReference type="InterPro" id="IPR036640">
    <property type="entry name" value="ABC1_TM_sf"/>
</dbReference>
<dbReference type="GO" id="GO:0005886">
    <property type="term" value="C:plasma membrane"/>
    <property type="evidence" value="ECO:0007669"/>
    <property type="project" value="UniProtKB-SubCell"/>
</dbReference>
<dbReference type="Proteomes" id="UP000515317">
    <property type="component" value="Chromosome"/>
</dbReference>
<dbReference type="Pfam" id="PF00664">
    <property type="entry name" value="ABC_membrane"/>
    <property type="match status" value="1"/>
</dbReference>
<dbReference type="SUPFAM" id="SSF52540">
    <property type="entry name" value="P-loop containing nucleoside triphosphate hydrolases"/>
    <property type="match status" value="1"/>
</dbReference>
<evidence type="ECO:0000256" key="1">
    <source>
        <dbReference type="ARBA" id="ARBA00004651"/>
    </source>
</evidence>
<dbReference type="GO" id="GO:0140359">
    <property type="term" value="F:ABC-type transporter activity"/>
    <property type="evidence" value="ECO:0007669"/>
    <property type="project" value="InterPro"/>
</dbReference>
<dbReference type="AlphaFoldDB" id="A0A6S6QQZ6"/>
<dbReference type="GO" id="GO:0005524">
    <property type="term" value="F:ATP binding"/>
    <property type="evidence" value="ECO:0007669"/>
    <property type="project" value="InterPro"/>
</dbReference>
<dbReference type="Pfam" id="PF00005">
    <property type="entry name" value="ABC_tran"/>
    <property type="match status" value="1"/>
</dbReference>
<feature type="transmembrane region" description="Helical" evidence="5">
    <location>
        <begin position="12"/>
        <end position="40"/>
    </location>
</feature>
<evidence type="ECO:0000259" key="6">
    <source>
        <dbReference type="PROSITE" id="PS50929"/>
    </source>
</evidence>
<dbReference type="KEGG" id="tso:IZ6_22040"/>
<dbReference type="Gene3D" id="1.20.1560.10">
    <property type="entry name" value="ABC transporter type 1, transmembrane domain"/>
    <property type="match status" value="1"/>
</dbReference>
<dbReference type="Gene3D" id="3.40.50.300">
    <property type="entry name" value="P-loop containing nucleotide triphosphate hydrolases"/>
    <property type="match status" value="1"/>
</dbReference>
<dbReference type="InterPro" id="IPR003439">
    <property type="entry name" value="ABC_transporter-like_ATP-bd"/>
</dbReference>
<dbReference type="InterPro" id="IPR039421">
    <property type="entry name" value="Type_1_exporter"/>
</dbReference>
<reference evidence="7 8" key="1">
    <citation type="submission" date="2020-08" db="EMBL/GenBank/DDBJ databases">
        <title>Genome sequence of Rhizobiales bacterium strain IZ6.</title>
        <authorList>
            <person name="Nakai R."/>
            <person name="Naganuma T."/>
        </authorList>
    </citation>
    <scope>NUCLEOTIDE SEQUENCE [LARGE SCALE GENOMIC DNA]</scope>
    <source>
        <strain evidence="7 8">IZ6</strain>
    </source>
</reference>
<feature type="transmembrane region" description="Helical" evidence="5">
    <location>
        <begin position="52"/>
        <end position="69"/>
    </location>
</feature>
<keyword evidence="8" id="KW-1185">Reference proteome</keyword>
<feature type="domain" description="ABC transmembrane type-1" evidence="6">
    <location>
        <begin position="22"/>
        <end position="295"/>
    </location>
</feature>
<comment type="subcellular location">
    <subcellularLocation>
        <location evidence="1">Cell membrane</location>
        <topology evidence="1">Multi-pass membrane protein</topology>
    </subcellularLocation>
</comment>
<evidence type="ECO:0000256" key="4">
    <source>
        <dbReference type="ARBA" id="ARBA00023136"/>
    </source>
</evidence>
<sequence>MSRPKIATGARVFLLARLVANGLAQTALAIGIAVLTSLMLGILAGPFVPPKLAWPAAALFAGGLAMAALRTLQRRDAEALGLSYVREVQFLIFSHLCRAAPDSVRIGSTMTRFTTDLSSVKNWISQGLASSLVAAAALVAGFAALVFLDWRLAAASIIPFALCGLVAAAVSAPLMRTVRLSRRLRGKLSGRIGDNILVRTSLMHLGLVDRERRRMSERASKLDAVLIERAFLAGALRFSVEAIAPSAAALVLIFHMLGAGAEPLSAHAVASWLFALAIIIGPVRDCARAWDYRLAYAETARRIDRLLKTSPTSRAAPRAPRDIPIACGLRLDGVLLAGRARRIDFEAPAASLIALTGDASARSDLLGAISGLAQIRDGTILIGEIKLSEIEPRHFSRTVGLVSPAVPPLRGSLRRNLSRGIEPVEDEDLLAALRRCRLDTAFPEGLDTQLRAGAAGLPPGISTRIGLSRALLRDPRVLLVDDAVLLADRDGRAALAGIAAMRDRIVIVATDEPELFGEADLVWTLPDNPRLSDPQETALEDVLDD</sequence>
<dbReference type="GO" id="GO:0016887">
    <property type="term" value="F:ATP hydrolysis activity"/>
    <property type="evidence" value="ECO:0007669"/>
    <property type="project" value="InterPro"/>
</dbReference>
<organism evidence="7 8">
    <name type="scientific">Terrihabitans soli</name>
    <dbReference type="NCBI Taxonomy" id="708113"/>
    <lineage>
        <taxon>Bacteria</taxon>
        <taxon>Pseudomonadati</taxon>
        <taxon>Pseudomonadota</taxon>
        <taxon>Alphaproteobacteria</taxon>
        <taxon>Hyphomicrobiales</taxon>
        <taxon>Terrihabitans</taxon>
    </lineage>
</organism>
<dbReference type="InterPro" id="IPR027417">
    <property type="entry name" value="P-loop_NTPase"/>
</dbReference>
<dbReference type="EMBL" id="AP023361">
    <property type="protein sequence ID" value="BCJ91469.1"/>
    <property type="molecule type" value="Genomic_DNA"/>
</dbReference>
<evidence type="ECO:0000256" key="5">
    <source>
        <dbReference type="SAM" id="Phobius"/>
    </source>
</evidence>